<sequence>MTMQTEHRPRHLQSIHLRSRSEFFWHQLRYTAVGLGFMAGSLGMGVLGYHFLGHINWINSLLNASMILSGMGPVSSMHGTLAKLFASAFALYSGIVYLAVSAVLLYPIVMRLMKILHLQALNTASSHAANAGRRTQDEDPF</sequence>
<dbReference type="Proteomes" id="UP001195965">
    <property type="component" value="Chromosome"/>
</dbReference>
<evidence type="ECO:0000313" key="1">
    <source>
        <dbReference type="EMBL" id="XRI72233.1"/>
    </source>
</evidence>
<organism evidence="1 2">
    <name type="scientific">Acidithiobacillus montserratensis</name>
    <dbReference type="NCBI Taxonomy" id="2729135"/>
    <lineage>
        <taxon>Bacteria</taxon>
        <taxon>Pseudomonadati</taxon>
        <taxon>Pseudomonadota</taxon>
        <taxon>Acidithiobacillia</taxon>
        <taxon>Acidithiobacillales</taxon>
        <taxon>Acidithiobacillaceae</taxon>
        <taxon>Acidithiobacillus</taxon>
    </lineage>
</organism>
<proteinExistence type="predicted"/>
<dbReference type="EMBL" id="CP127526">
    <property type="protein sequence ID" value="XRI72233.1"/>
    <property type="molecule type" value="Genomic_DNA"/>
</dbReference>
<protein>
    <submittedName>
        <fullName evidence="1">Uncharacterized protein</fullName>
    </submittedName>
</protein>
<reference evidence="1 2" key="1">
    <citation type="journal article" date="2021" name="ISME J.">
        <title>Genomic evolution of the class Acidithiobacillia: deep-branching Proteobacteria living in extreme acidic conditions.</title>
        <authorList>
            <person name="Moya-Beltran A."/>
            <person name="Beard S."/>
            <person name="Rojas-Villalobos C."/>
            <person name="Issotta F."/>
            <person name="Gallardo Y."/>
            <person name="Ulloa R."/>
            <person name="Giaveno A."/>
            <person name="Degli Esposti M."/>
            <person name="Johnson D.B."/>
            <person name="Quatrini R."/>
        </authorList>
    </citation>
    <scope>NUCLEOTIDE SEQUENCE [LARGE SCALE GENOMIC DNA]</scope>
    <source>
        <strain evidence="1 2">GG1-14</strain>
    </source>
</reference>
<name>A0ACD5HED7_9PROT</name>
<evidence type="ECO:0000313" key="2">
    <source>
        <dbReference type="Proteomes" id="UP001195965"/>
    </source>
</evidence>
<gene>
    <name evidence="1" type="ORF">HHS34_007120</name>
</gene>
<accession>A0ACD5HED7</accession>
<keyword evidence="2" id="KW-1185">Reference proteome</keyword>